<protein>
    <recommendedName>
        <fullName evidence="2">PPM-type phosphatase domain-containing protein</fullName>
    </recommendedName>
</protein>
<accession>W3VGJ4</accession>
<dbReference type="InterPro" id="IPR036457">
    <property type="entry name" value="PPM-type-like_dom_sf"/>
</dbReference>
<evidence type="ECO:0000313" key="3">
    <source>
        <dbReference type="EMBL" id="ETS60650.1"/>
    </source>
</evidence>
<feature type="compositionally biased region" description="Low complexity" evidence="1">
    <location>
        <begin position="276"/>
        <end position="290"/>
    </location>
</feature>
<dbReference type="AlphaFoldDB" id="W3VGJ4"/>
<feature type="domain" description="PPM-type phosphatase" evidence="2">
    <location>
        <begin position="850"/>
        <end position="1216"/>
    </location>
</feature>
<feature type="compositionally biased region" description="Acidic residues" evidence="1">
    <location>
        <begin position="1076"/>
        <end position="1088"/>
    </location>
</feature>
<evidence type="ECO:0000313" key="4">
    <source>
        <dbReference type="Proteomes" id="UP000019462"/>
    </source>
</evidence>
<feature type="region of interest" description="Disordered" evidence="1">
    <location>
        <begin position="1040"/>
        <end position="1092"/>
    </location>
</feature>
<feature type="region of interest" description="Disordered" evidence="1">
    <location>
        <begin position="98"/>
        <end position="127"/>
    </location>
</feature>
<dbReference type="PANTHER" id="PTHR12320">
    <property type="entry name" value="PROTEIN PHOSPHATASE 2C"/>
    <property type="match status" value="1"/>
</dbReference>
<feature type="compositionally biased region" description="Low complexity" evidence="1">
    <location>
        <begin position="318"/>
        <end position="357"/>
    </location>
</feature>
<feature type="region of interest" description="Disordered" evidence="1">
    <location>
        <begin position="480"/>
        <end position="514"/>
    </location>
</feature>
<feature type="compositionally biased region" description="Polar residues" evidence="1">
    <location>
        <begin position="114"/>
        <end position="127"/>
    </location>
</feature>
<feature type="region of interest" description="Disordered" evidence="1">
    <location>
        <begin position="1222"/>
        <end position="1253"/>
    </location>
</feature>
<dbReference type="HOGENOM" id="CLU_274163_0_0_1"/>
<dbReference type="SUPFAM" id="SSF81606">
    <property type="entry name" value="PP2C-like"/>
    <property type="match status" value="1"/>
</dbReference>
<keyword evidence="4" id="KW-1185">Reference proteome</keyword>
<feature type="region of interest" description="Disordered" evidence="1">
    <location>
        <begin position="259"/>
        <end position="290"/>
    </location>
</feature>
<feature type="compositionally biased region" description="Basic residues" evidence="1">
    <location>
        <begin position="265"/>
        <end position="275"/>
    </location>
</feature>
<feature type="compositionally biased region" description="Polar residues" evidence="1">
    <location>
        <begin position="674"/>
        <end position="692"/>
    </location>
</feature>
<dbReference type="Gene3D" id="3.60.40.10">
    <property type="entry name" value="PPM-type phosphatase domain"/>
    <property type="match status" value="2"/>
</dbReference>
<dbReference type="Proteomes" id="UP000019462">
    <property type="component" value="Unassembled WGS sequence"/>
</dbReference>
<feature type="region of interest" description="Disordered" evidence="1">
    <location>
        <begin position="636"/>
        <end position="708"/>
    </location>
</feature>
<evidence type="ECO:0000259" key="2">
    <source>
        <dbReference type="PROSITE" id="PS51746"/>
    </source>
</evidence>
<sequence>MGRLGATAWASLDWPALSFEEAHLDSTLLRGCRHRGGATASAALIRLGSIWLWRGWRRASDGAPRRPFSASEIGCLLLSPHRIAPHRIRSGALERLRSDERDSNHAAKPGASVLPSQAELSSQAASGSVDQAAAGQGCYPSSATAYHPIDDAPLHRSLGSHLAVVAADPIPTASNICNSRPPPCSEYSRRDPLPLGHHPHHRGSASRLGPAVLCHCRTLRLTSLSSPPLPIIGSVAGTVMSKFPNHGLFARTAAASTRSSSLIAHARRGAPRRRSAALAPSSSLSPSTSSAASSVSAIHAASQASASQPPFIGPLTLAASQSAHSSHSSSSPSPSSPSSELRTELSPSSAQSSQPVAFESRHTRDLYFDPVEGAAHATDPNPRATLHSFDQDAPHTSTLAQIDLALRQPSQLNITAALSPSSVAFSAAARHLSRVHVSSFPHPSLDRIPAHRSSTPYSIPNTRAIHVFYPNAAAAHALNPGTNPRCESPSSVASIDGRALSSRRTASKRSKDEARSASDYVPLWNASTTTVSSAAAPQLASASSLLPLSLEQRFDGLALLSSDQSDSTPFGSAVYSVPVALIAGATYDDIRASSSSVNSAALSAQSSLAGSRSSAYASEPGQDTLFDTAPLNQRDTADWAHSEQSSSTWHSSSSSNKSSESSSSSSSSSSSRSPTPTISARPHLTTSTVQHDSSGSHSSGSSTPTQNHSLSAHQLENALFGPYSVLTAAAHASRSFEQRRSALGPTSVDTSDATEPAPLWTGSFASPKHRQLHYAFEHGAYGIPKRHPWAAVRGNGKRAQSAPKPAPRTGAVGMLAAAADFLTGASSATGPPVTKEKLGGESVIAEDGRRLGLNSPIREHGRIVQDRLQSVQVGEDAYFLRPDSIGVADGVGGWASRAGADPALFSRLLMHFCAAELSKFDGLSADELAAQNGRKLREWQDVDPVEVMHTAWERCVRASRREGILGSSTALIAVLRGDELRIANLGDCVLLIIRAGELLFRSTEQQHSFNFPVQLGMMGHTAESVTIAANRTLARDGYLQSGASDDLDDNAPNPLGTTTPASMDEARRHRPAGTPETEEGDEAEEAEWDEPRRDAGRWAVKVQKGDIIIVGSDGLVDNLFDEDIVEEVHKFAPPPASHGADVNAGVPAANTEGETEHILPQDFSPQLVSEALCSRAKAVSEDSRAVSSPFQQRAMEEGLHYVGGKHDDISVVVAVVGDPSERLTRGGFSVRSGPDTESGSFSTESHGAGQLSA</sequence>
<dbReference type="SMART" id="SM00332">
    <property type="entry name" value="PP2Cc"/>
    <property type="match status" value="1"/>
</dbReference>
<feature type="region of interest" description="Disordered" evidence="1">
    <location>
        <begin position="318"/>
        <end position="359"/>
    </location>
</feature>
<evidence type="ECO:0000256" key="1">
    <source>
        <dbReference type="SAM" id="MobiDB-lite"/>
    </source>
</evidence>
<feature type="compositionally biased region" description="Low complexity" evidence="1">
    <location>
        <begin position="642"/>
        <end position="673"/>
    </location>
</feature>
<feature type="region of interest" description="Disordered" evidence="1">
    <location>
        <begin position="175"/>
        <end position="206"/>
    </location>
</feature>
<dbReference type="PROSITE" id="PS51746">
    <property type="entry name" value="PPM_2"/>
    <property type="match status" value="1"/>
</dbReference>
<comment type="caution">
    <text evidence="3">The sequence shown here is derived from an EMBL/GenBank/DDBJ whole genome shotgun (WGS) entry which is preliminary data.</text>
</comment>
<dbReference type="EMBL" id="AWNI01000022">
    <property type="protein sequence ID" value="ETS60650.1"/>
    <property type="molecule type" value="Genomic_DNA"/>
</dbReference>
<organism evidence="3 4">
    <name type="scientific">Moesziomyces aphidis</name>
    <name type="common">Pseudozyma aphidis</name>
    <dbReference type="NCBI Taxonomy" id="84754"/>
    <lineage>
        <taxon>Eukaryota</taxon>
        <taxon>Fungi</taxon>
        <taxon>Dikarya</taxon>
        <taxon>Basidiomycota</taxon>
        <taxon>Ustilaginomycotina</taxon>
        <taxon>Ustilaginomycetes</taxon>
        <taxon>Ustilaginales</taxon>
        <taxon>Ustilaginaceae</taxon>
        <taxon>Moesziomyces</taxon>
    </lineage>
</organism>
<dbReference type="InterPro" id="IPR001932">
    <property type="entry name" value="PPM-type_phosphatase-like_dom"/>
</dbReference>
<dbReference type="FunFam" id="3.60.40.10:FF:000130">
    <property type="entry name" value="Related to PTC7-type 2C protein phosphatase"/>
    <property type="match status" value="1"/>
</dbReference>
<feature type="compositionally biased region" description="Polar residues" evidence="1">
    <location>
        <begin position="1235"/>
        <end position="1253"/>
    </location>
</feature>
<feature type="region of interest" description="Disordered" evidence="1">
    <location>
        <begin position="736"/>
        <end position="764"/>
    </location>
</feature>
<gene>
    <name evidence="3" type="ORF">PaG_04546</name>
</gene>
<dbReference type="PANTHER" id="PTHR12320:SF84">
    <property type="entry name" value="PROTEIN PHOSPHATASE"/>
    <property type="match status" value="1"/>
</dbReference>
<dbReference type="InterPro" id="IPR039123">
    <property type="entry name" value="PPTC7"/>
</dbReference>
<dbReference type="OrthoDB" id="60843at2759"/>
<reference evidence="3 4" key="1">
    <citation type="journal article" date="2014" name="Genome Announc.">
        <title>Genome sequence of the basidiomycetous fungus Pseudozyma aphidis DSM70725, an efficient producer of biosurfactant mannosylerythritol lipids.</title>
        <authorList>
            <person name="Lorenz S."/>
            <person name="Guenther M."/>
            <person name="Grumaz C."/>
            <person name="Rupp S."/>
            <person name="Zibek S."/>
            <person name="Sohn K."/>
        </authorList>
    </citation>
    <scope>NUCLEOTIDE SEQUENCE [LARGE SCALE GENOMIC DNA]</scope>
    <source>
        <strain evidence="4">ATCC 32657 / CBS 517.83 / DSM 70725 / JCM 10318 / NBRC 10182 / NRRL Y-7954 / St-0401</strain>
    </source>
</reference>
<proteinExistence type="predicted"/>
<feature type="compositionally biased region" description="Low complexity" evidence="1">
    <location>
        <begin position="693"/>
        <end position="702"/>
    </location>
</feature>
<dbReference type="GO" id="GO:0004722">
    <property type="term" value="F:protein serine/threonine phosphatase activity"/>
    <property type="evidence" value="ECO:0007669"/>
    <property type="project" value="TreeGrafter"/>
</dbReference>
<name>W3VGJ4_MOEAP</name>